<dbReference type="EMBL" id="JAQQWM010000007">
    <property type="protein sequence ID" value="KAK8057334.1"/>
    <property type="molecule type" value="Genomic_DNA"/>
</dbReference>
<feature type="compositionally biased region" description="Polar residues" evidence="1">
    <location>
        <begin position="1"/>
        <end position="11"/>
    </location>
</feature>
<feature type="region of interest" description="Disordered" evidence="1">
    <location>
        <begin position="50"/>
        <end position="104"/>
    </location>
</feature>
<dbReference type="Proteomes" id="UP001446871">
    <property type="component" value="Unassembled WGS sequence"/>
</dbReference>
<proteinExistence type="predicted"/>
<feature type="region of interest" description="Disordered" evidence="1">
    <location>
        <begin position="1"/>
        <end position="25"/>
    </location>
</feature>
<comment type="caution">
    <text evidence="2">The sequence shown here is derived from an EMBL/GenBank/DDBJ whole genome shotgun (WGS) entry which is preliminary data.</text>
</comment>
<reference evidence="2 3" key="1">
    <citation type="submission" date="2023-01" db="EMBL/GenBank/DDBJ databases">
        <title>Analysis of 21 Apiospora genomes using comparative genomics revels a genus with tremendous synthesis potential of carbohydrate active enzymes and secondary metabolites.</title>
        <authorList>
            <person name="Sorensen T."/>
        </authorList>
    </citation>
    <scope>NUCLEOTIDE SEQUENCE [LARGE SCALE GENOMIC DNA]</scope>
    <source>
        <strain evidence="2 3">CBS 83171</strain>
    </source>
</reference>
<keyword evidence="3" id="KW-1185">Reference proteome</keyword>
<evidence type="ECO:0000313" key="2">
    <source>
        <dbReference type="EMBL" id="KAK8057334.1"/>
    </source>
</evidence>
<name>A0ABR1UHI6_9PEZI</name>
<evidence type="ECO:0000256" key="1">
    <source>
        <dbReference type="SAM" id="MobiDB-lite"/>
    </source>
</evidence>
<sequence>MGRGSYDTTGSPKPAPPKPNAITTIISSANDGDENITNSISRFAPLVNHSRIDPPVTEGGFLSDLGRGGYDITNSPKPAPRPPRGGSGTPKPPHQPRPDQPPRN</sequence>
<protein>
    <submittedName>
        <fullName evidence="2">Uncharacterized protein</fullName>
    </submittedName>
</protein>
<gene>
    <name evidence="2" type="ORF">PG996_011271</name>
</gene>
<organism evidence="2 3">
    <name type="scientific">Apiospora saccharicola</name>
    <dbReference type="NCBI Taxonomy" id="335842"/>
    <lineage>
        <taxon>Eukaryota</taxon>
        <taxon>Fungi</taxon>
        <taxon>Dikarya</taxon>
        <taxon>Ascomycota</taxon>
        <taxon>Pezizomycotina</taxon>
        <taxon>Sordariomycetes</taxon>
        <taxon>Xylariomycetidae</taxon>
        <taxon>Amphisphaeriales</taxon>
        <taxon>Apiosporaceae</taxon>
        <taxon>Apiospora</taxon>
    </lineage>
</organism>
<evidence type="ECO:0000313" key="3">
    <source>
        <dbReference type="Proteomes" id="UP001446871"/>
    </source>
</evidence>
<accession>A0ABR1UHI6</accession>